<gene>
    <name evidence="10" type="ORF">GCM10023161_50690</name>
</gene>
<keyword evidence="11" id="KW-1185">Reference proteome</keyword>
<dbReference type="EMBL" id="BAABGF010000056">
    <property type="protein sequence ID" value="GAA4298092.1"/>
    <property type="molecule type" value="Genomic_DNA"/>
</dbReference>
<keyword evidence="7" id="KW-0003">3Fe-4S</keyword>
<evidence type="ECO:0000256" key="5">
    <source>
        <dbReference type="ARBA" id="ARBA00023004"/>
    </source>
</evidence>
<dbReference type="Gene3D" id="3.30.70.20">
    <property type="match status" value="1"/>
</dbReference>
<evidence type="ECO:0000259" key="9">
    <source>
        <dbReference type="PROSITE" id="PS51379"/>
    </source>
</evidence>
<proteinExistence type="predicted"/>
<dbReference type="PROSITE" id="PS51379">
    <property type="entry name" value="4FE4S_FER_2"/>
    <property type="match status" value="1"/>
</dbReference>
<dbReference type="RefSeq" id="WP_264046298.1">
    <property type="nucleotide sequence ID" value="NZ_BAABGF010000056.1"/>
</dbReference>
<dbReference type="InterPro" id="IPR017896">
    <property type="entry name" value="4Fe4S_Fe-S-bd"/>
</dbReference>
<comment type="function">
    <text evidence="8">Ferredoxins are iron-sulfur proteins that transfer electrons in a wide variety of metabolic reactions.</text>
</comment>
<sequence>MTRIVVDADRCTGHGRCYTLAPDVFDADEVGHSVVLVDEVSGELEAQAVTAEQNCPEGAISLTR</sequence>
<keyword evidence="2 8" id="KW-0813">Transport</keyword>
<keyword evidence="5 8" id="KW-0408">Iron</keyword>
<keyword evidence="3 8" id="KW-0479">Metal-binding</keyword>
<evidence type="ECO:0000256" key="7">
    <source>
        <dbReference type="ARBA" id="ARBA00023291"/>
    </source>
</evidence>
<comment type="cofactor">
    <cofactor evidence="1">
        <name>[3Fe-4S] cluster</name>
        <dbReference type="ChEBI" id="CHEBI:21137"/>
    </cofactor>
</comment>
<evidence type="ECO:0000313" key="10">
    <source>
        <dbReference type="EMBL" id="GAA4298092.1"/>
    </source>
</evidence>
<dbReference type="InterPro" id="IPR051269">
    <property type="entry name" value="Fe-S_cluster_ET"/>
</dbReference>
<evidence type="ECO:0000256" key="2">
    <source>
        <dbReference type="ARBA" id="ARBA00022448"/>
    </source>
</evidence>
<reference evidence="11" key="1">
    <citation type="journal article" date="2019" name="Int. J. Syst. Evol. Microbiol.">
        <title>The Global Catalogue of Microorganisms (GCM) 10K type strain sequencing project: providing services to taxonomists for standard genome sequencing and annotation.</title>
        <authorList>
            <consortium name="The Broad Institute Genomics Platform"/>
            <consortium name="The Broad Institute Genome Sequencing Center for Infectious Disease"/>
            <person name="Wu L."/>
            <person name="Ma J."/>
        </authorList>
    </citation>
    <scope>NUCLEOTIDE SEQUENCE [LARGE SCALE GENOMIC DNA]</scope>
    <source>
        <strain evidence="11">JCM 17782</strain>
    </source>
</reference>
<comment type="caution">
    <text evidence="10">The sequence shown here is derived from an EMBL/GenBank/DDBJ whole genome shotgun (WGS) entry which is preliminary data.</text>
</comment>
<keyword evidence="4 8" id="KW-0249">Electron transport</keyword>
<name>A0ABP8F9Q9_9MYCO</name>
<protein>
    <recommendedName>
        <fullName evidence="8">Ferredoxin</fullName>
    </recommendedName>
</protein>
<feature type="domain" description="4Fe-4S ferredoxin-type" evidence="9">
    <location>
        <begin position="2"/>
        <end position="30"/>
    </location>
</feature>
<dbReference type="PANTHER" id="PTHR36923:SF3">
    <property type="entry name" value="FERREDOXIN"/>
    <property type="match status" value="1"/>
</dbReference>
<accession>A0ABP8F9Q9</accession>
<evidence type="ECO:0000313" key="11">
    <source>
        <dbReference type="Proteomes" id="UP001501417"/>
    </source>
</evidence>
<evidence type="ECO:0000256" key="8">
    <source>
        <dbReference type="RuleBase" id="RU368020"/>
    </source>
</evidence>
<dbReference type="SUPFAM" id="SSF54862">
    <property type="entry name" value="4Fe-4S ferredoxins"/>
    <property type="match status" value="1"/>
</dbReference>
<dbReference type="PANTHER" id="PTHR36923">
    <property type="entry name" value="FERREDOXIN"/>
    <property type="match status" value="1"/>
</dbReference>
<evidence type="ECO:0000256" key="6">
    <source>
        <dbReference type="ARBA" id="ARBA00023014"/>
    </source>
</evidence>
<evidence type="ECO:0000256" key="4">
    <source>
        <dbReference type="ARBA" id="ARBA00022982"/>
    </source>
</evidence>
<evidence type="ECO:0000256" key="1">
    <source>
        <dbReference type="ARBA" id="ARBA00001927"/>
    </source>
</evidence>
<dbReference type="InterPro" id="IPR001080">
    <property type="entry name" value="3Fe4S_ferredoxin"/>
</dbReference>
<evidence type="ECO:0000256" key="3">
    <source>
        <dbReference type="ARBA" id="ARBA00022723"/>
    </source>
</evidence>
<dbReference type="PRINTS" id="PR00352">
    <property type="entry name" value="3FE4SFRDOXIN"/>
</dbReference>
<dbReference type="Pfam" id="PF13459">
    <property type="entry name" value="Fer4_15"/>
    <property type="match status" value="1"/>
</dbReference>
<organism evidence="10 11">
    <name type="scientific">Mycobacterium paraffinicum</name>
    <dbReference type="NCBI Taxonomy" id="53378"/>
    <lineage>
        <taxon>Bacteria</taxon>
        <taxon>Bacillati</taxon>
        <taxon>Actinomycetota</taxon>
        <taxon>Actinomycetes</taxon>
        <taxon>Mycobacteriales</taxon>
        <taxon>Mycobacteriaceae</taxon>
        <taxon>Mycobacterium</taxon>
    </lineage>
</organism>
<dbReference type="Proteomes" id="UP001501417">
    <property type="component" value="Unassembled WGS sequence"/>
</dbReference>
<keyword evidence="6 8" id="KW-0411">Iron-sulfur</keyword>